<comment type="similarity">
    <text evidence="4 11">Belongs to the MoeA family.</text>
</comment>
<dbReference type="Gene3D" id="2.40.340.10">
    <property type="entry name" value="MoeA, C-terminal, domain IV"/>
    <property type="match status" value="1"/>
</dbReference>
<dbReference type="GO" id="GO:0006777">
    <property type="term" value="P:Mo-molybdopterin cofactor biosynthetic process"/>
    <property type="evidence" value="ECO:0007669"/>
    <property type="project" value="UniProtKB-UniRule"/>
</dbReference>
<sequence>MMNYNKAIDIIENLNLEYGKERVSIVNANNRVLAEDIKSDIDMPLFDKSAMDGIALKYEDLNNSKKFRVVDNIAAGEFKDIDLEQNECVEIMTGAPVPSSCDTVIRREYIGNYGKKEITVEREEKKGSNIAYKGEDFKKGDILLKEGEYLNEFSVGTIATAGRMYVKVYQNPKIKFYATGDEVYEPDDILPKSGIRNSNAYSVLSFFNKRNITHCYGGIIKDTKEKIKKELDRATKENDIVILSGGVSAGEYDYIPEIVEELGFDTVWHKIAMKPGKPQLFAKKGNKLIFGLPGNPVSTILSLYVFVLPIIKKITGFKKIWEHKYYGKLEGRSKRKAKRYHFVPAKVEKINGEYKLKTVITNGSGDIRGASLADAYMVIPPETKKFNKDRVEFFFVK</sequence>
<dbReference type="UniPathway" id="UPA00344"/>
<comment type="function">
    <text evidence="2 11">Catalyzes the insertion of molybdate into adenylated molybdopterin with the concomitant release of AMP.</text>
</comment>
<dbReference type="InterPro" id="IPR005110">
    <property type="entry name" value="MoeA_linker/N"/>
</dbReference>
<dbReference type="InterPro" id="IPR005111">
    <property type="entry name" value="MoeA_C_domain_IV"/>
</dbReference>
<dbReference type="Gene3D" id="3.90.105.10">
    <property type="entry name" value="Molybdopterin biosynthesis moea protein, domain 2"/>
    <property type="match status" value="1"/>
</dbReference>
<keyword evidence="15" id="KW-1185">Reference proteome</keyword>
<keyword evidence="5 11" id="KW-0500">Molybdenum</keyword>
<evidence type="ECO:0000256" key="1">
    <source>
        <dbReference type="ARBA" id="ARBA00001946"/>
    </source>
</evidence>
<dbReference type="SUPFAM" id="SSF53218">
    <property type="entry name" value="Molybdenum cofactor biosynthesis proteins"/>
    <property type="match status" value="1"/>
</dbReference>
<keyword evidence="7 11" id="KW-0479">Metal-binding</keyword>
<dbReference type="GO" id="GO:0061599">
    <property type="term" value="F:molybdopterin molybdotransferase activity"/>
    <property type="evidence" value="ECO:0007669"/>
    <property type="project" value="UniProtKB-UniRule"/>
</dbReference>
<comment type="catalytic activity">
    <reaction evidence="10">
        <text>adenylyl-molybdopterin + molybdate = Mo-molybdopterin + AMP + H(+)</text>
        <dbReference type="Rhea" id="RHEA:35047"/>
        <dbReference type="ChEBI" id="CHEBI:15378"/>
        <dbReference type="ChEBI" id="CHEBI:36264"/>
        <dbReference type="ChEBI" id="CHEBI:62727"/>
        <dbReference type="ChEBI" id="CHEBI:71302"/>
        <dbReference type="ChEBI" id="CHEBI:456215"/>
        <dbReference type="EC" id="2.10.1.1"/>
    </reaction>
</comment>
<evidence type="ECO:0000256" key="10">
    <source>
        <dbReference type="ARBA" id="ARBA00047317"/>
    </source>
</evidence>
<evidence type="ECO:0000256" key="11">
    <source>
        <dbReference type="RuleBase" id="RU365090"/>
    </source>
</evidence>
<keyword evidence="12" id="KW-0812">Transmembrane</keyword>
<dbReference type="PANTHER" id="PTHR10192">
    <property type="entry name" value="MOLYBDOPTERIN BIOSYNTHESIS PROTEIN"/>
    <property type="match status" value="1"/>
</dbReference>
<dbReference type="InterPro" id="IPR001453">
    <property type="entry name" value="MoaB/Mog_dom"/>
</dbReference>
<feature type="transmembrane region" description="Helical" evidence="12">
    <location>
        <begin position="288"/>
        <end position="311"/>
    </location>
</feature>
<dbReference type="PANTHER" id="PTHR10192:SF5">
    <property type="entry name" value="GEPHYRIN"/>
    <property type="match status" value="1"/>
</dbReference>
<dbReference type="InterPro" id="IPR036688">
    <property type="entry name" value="MoeA_C_domain_IV_sf"/>
</dbReference>
<comment type="pathway">
    <text evidence="3 11">Cofactor biosynthesis; molybdopterin biosynthesis.</text>
</comment>
<comment type="caution">
    <text evidence="14">The sequence shown here is derived from an EMBL/GenBank/DDBJ whole genome shotgun (WGS) entry which is preliminary data.</text>
</comment>
<dbReference type="AlphaFoldDB" id="A0A5D0MJX7"/>
<dbReference type="Proteomes" id="UP000324143">
    <property type="component" value="Unassembled WGS sequence"/>
</dbReference>
<name>A0A5D0MJX7_9BACT</name>
<keyword evidence="12" id="KW-0472">Membrane</keyword>
<organism evidence="14 15">
    <name type="scientific">Candidatus Mcinerneyibacterium aminivorans</name>
    <dbReference type="NCBI Taxonomy" id="2703815"/>
    <lineage>
        <taxon>Bacteria</taxon>
        <taxon>Candidatus Macinerneyibacteriota</taxon>
        <taxon>Candidatus Mcinerneyibacteria</taxon>
        <taxon>Candidatus Mcinerneyibacteriales</taxon>
        <taxon>Candidatus Mcinerneyibacteriaceae</taxon>
        <taxon>Candidatus Mcinerneyibacterium</taxon>
    </lineage>
</organism>
<proteinExistence type="inferred from homology"/>
<evidence type="ECO:0000256" key="12">
    <source>
        <dbReference type="SAM" id="Phobius"/>
    </source>
</evidence>
<dbReference type="SMART" id="SM00852">
    <property type="entry name" value="MoCF_biosynth"/>
    <property type="match status" value="1"/>
</dbReference>
<evidence type="ECO:0000256" key="9">
    <source>
        <dbReference type="ARBA" id="ARBA00023150"/>
    </source>
</evidence>
<feature type="domain" description="MoaB/Mog" evidence="13">
    <location>
        <begin position="175"/>
        <end position="313"/>
    </location>
</feature>
<dbReference type="NCBIfam" id="TIGR00177">
    <property type="entry name" value="molyb_syn"/>
    <property type="match status" value="1"/>
</dbReference>
<keyword evidence="9 11" id="KW-0501">Molybdenum cofactor biosynthesis</keyword>
<dbReference type="FunFam" id="3.40.980.10:FF:000004">
    <property type="entry name" value="Molybdopterin molybdenumtransferase"/>
    <property type="match status" value="1"/>
</dbReference>
<accession>A0A5D0MJX7</accession>
<dbReference type="Gene3D" id="3.40.980.10">
    <property type="entry name" value="MoaB/Mog-like domain"/>
    <property type="match status" value="1"/>
</dbReference>
<evidence type="ECO:0000313" key="14">
    <source>
        <dbReference type="EMBL" id="TYB31831.1"/>
    </source>
</evidence>
<dbReference type="GO" id="GO:0046872">
    <property type="term" value="F:metal ion binding"/>
    <property type="evidence" value="ECO:0007669"/>
    <property type="project" value="UniProtKB-UniRule"/>
</dbReference>
<comment type="cofactor">
    <cofactor evidence="1 11">
        <name>Mg(2+)</name>
        <dbReference type="ChEBI" id="CHEBI:18420"/>
    </cofactor>
</comment>
<evidence type="ECO:0000256" key="8">
    <source>
        <dbReference type="ARBA" id="ARBA00022842"/>
    </source>
</evidence>
<dbReference type="InterPro" id="IPR008284">
    <property type="entry name" value="MoCF_biosynth_CS"/>
</dbReference>
<evidence type="ECO:0000256" key="4">
    <source>
        <dbReference type="ARBA" id="ARBA00010763"/>
    </source>
</evidence>
<dbReference type="GO" id="GO:0005829">
    <property type="term" value="C:cytosol"/>
    <property type="evidence" value="ECO:0007669"/>
    <property type="project" value="TreeGrafter"/>
</dbReference>
<reference evidence="14" key="1">
    <citation type="submission" date="2019-08" db="EMBL/GenBank/DDBJ databases">
        <title>Genomic characterization of a novel candidate phylum (ARYD3) from a high temperature, high salinity tertiary oil reservoir in north central Oklahoma, USA.</title>
        <authorList>
            <person name="Youssef N.H."/>
            <person name="Yadav A."/>
            <person name="Elshahed M.S."/>
        </authorList>
    </citation>
    <scope>NUCLEOTIDE SEQUENCE [LARGE SCALE GENOMIC DNA]</scope>
    <source>
        <strain evidence="14">ARYD3</strain>
    </source>
</reference>
<evidence type="ECO:0000256" key="2">
    <source>
        <dbReference type="ARBA" id="ARBA00002901"/>
    </source>
</evidence>
<dbReference type="Pfam" id="PF03453">
    <property type="entry name" value="MoeA_N"/>
    <property type="match status" value="1"/>
</dbReference>
<dbReference type="PROSITE" id="PS01079">
    <property type="entry name" value="MOCF_BIOSYNTHESIS_2"/>
    <property type="match status" value="1"/>
</dbReference>
<dbReference type="EMBL" id="VSIX01000027">
    <property type="protein sequence ID" value="TYB31831.1"/>
    <property type="molecule type" value="Genomic_DNA"/>
</dbReference>
<dbReference type="InterPro" id="IPR036135">
    <property type="entry name" value="MoeA_linker/N_sf"/>
</dbReference>
<evidence type="ECO:0000256" key="5">
    <source>
        <dbReference type="ARBA" id="ARBA00022505"/>
    </source>
</evidence>
<evidence type="ECO:0000259" key="13">
    <source>
        <dbReference type="SMART" id="SM00852"/>
    </source>
</evidence>
<keyword evidence="8 11" id="KW-0460">Magnesium</keyword>
<dbReference type="SUPFAM" id="SSF63882">
    <property type="entry name" value="MoeA N-terminal region -like"/>
    <property type="match status" value="1"/>
</dbReference>
<dbReference type="Pfam" id="PF03454">
    <property type="entry name" value="MoeA_C"/>
    <property type="match status" value="1"/>
</dbReference>
<dbReference type="InterPro" id="IPR038987">
    <property type="entry name" value="MoeA-like"/>
</dbReference>
<dbReference type="Pfam" id="PF00994">
    <property type="entry name" value="MoCF_biosynth"/>
    <property type="match status" value="1"/>
</dbReference>
<dbReference type="InterPro" id="IPR036425">
    <property type="entry name" value="MoaB/Mog-like_dom_sf"/>
</dbReference>
<dbReference type="Gene3D" id="2.170.190.11">
    <property type="entry name" value="Molybdopterin biosynthesis moea protein, domain 3"/>
    <property type="match status" value="1"/>
</dbReference>
<keyword evidence="12" id="KW-1133">Transmembrane helix</keyword>
<evidence type="ECO:0000313" key="15">
    <source>
        <dbReference type="Proteomes" id="UP000324143"/>
    </source>
</evidence>
<protein>
    <recommendedName>
        <fullName evidence="11">Molybdopterin molybdenumtransferase</fullName>
        <ecNumber evidence="11">2.10.1.1</ecNumber>
    </recommendedName>
</protein>
<evidence type="ECO:0000256" key="3">
    <source>
        <dbReference type="ARBA" id="ARBA00005046"/>
    </source>
</evidence>
<keyword evidence="6 11" id="KW-0808">Transferase</keyword>
<dbReference type="CDD" id="cd00887">
    <property type="entry name" value="MoeA"/>
    <property type="match status" value="1"/>
</dbReference>
<dbReference type="EC" id="2.10.1.1" evidence="11"/>
<gene>
    <name evidence="14" type="ORF">FXF47_02105</name>
</gene>
<dbReference type="SUPFAM" id="SSF63867">
    <property type="entry name" value="MoeA C-terminal domain-like"/>
    <property type="match status" value="1"/>
</dbReference>
<evidence type="ECO:0000256" key="6">
    <source>
        <dbReference type="ARBA" id="ARBA00022679"/>
    </source>
</evidence>
<evidence type="ECO:0000256" key="7">
    <source>
        <dbReference type="ARBA" id="ARBA00022723"/>
    </source>
</evidence>